<comment type="similarity">
    <text evidence="1">Belongs to the sulfotransferase 1 family.</text>
</comment>
<dbReference type="Pfam" id="PF00685">
    <property type="entry name" value="Sulfotransfer_1"/>
    <property type="match status" value="1"/>
</dbReference>
<evidence type="ECO:0000256" key="2">
    <source>
        <dbReference type="ARBA" id="ARBA00022679"/>
    </source>
</evidence>
<dbReference type="SUPFAM" id="SSF52540">
    <property type="entry name" value="P-loop containing nucleoside triphosphate hydrolases"/>
    <property type="match status" value="1"/>
</dbReference>
<dbReference type="Gene3D" id="3.40.50.300">
    <property type="entry name" value="P-loop containing nucleotide triphosphate hydrolases"/>
    <property type="match status" value="1"/>
</dbReference>
<reference evidence="4" key="2">
    <citation type="submission" date="2021-01" db="UniProtKB">
        <authorList>
            <consortium name="EnsemblMetazoa"/>
        </authorList>
    </citation>
    <scope>IDENTIFICATION</scope>
</reference>
<dbReference type="GO" id="GO:0008146">
    <property type="term" value="F:sulfotransferase activity"/>
    <property type="evidence" value="ECO:0000318"/>
    <property type="project" value="GO_Central"/>
</dbReference>
<dbReference type="PANTHER" id="PTHR11783">
    <property type="entry name" value="SULFOTRANSFERASE SULT"/>
    <property type="match status" value="1"/>
</dbReference>
<evidence type="ECO:0000256" key="1">
    <source>
        <dbReference type="ARBA" id="ARBA00005771"/>
    </source>
</evidence>
<evidence type="ECO:0000259" key="3">
    <source>
        <dbReference type="Pfam" id="PF00685"/>
    </source>
</evidence>
<feature type="domain" description="Sulfotransferase" evidence="3">
    <location>
        <begin position="44"/>
        <end position="302"/>
    </location>
</feature>
<keyword evidence="5" id="KW-1185">Reference proteome</keyword>
<keyword evidence="2" id="KW-0808">Transferase</keyword>
<sequence>MQKMARNENVPQIGSEHEYRGIRYPNVVLDSSIDRIKTFQVREDDIWVVTYPKSGTHWMMEIVGLILSDGDPDQINRSLYSSPAEMICTDQDFPTSKEEEKLHPLDMSPFLDVIEKAPSPRVIVSHLNFDLLPQDLLKAKVVYVARNPKDVILSYFNFIGKNPALPLTLDKAIKNLVSGEMHWGPWPEHVRRFWDHRDHDNVNFVFYEDLKKEPAKYIQKIASGIGRPLLEDVLRRVVKFSHIDAQKETFKKMAESGKENLVKGAGEYSFINKGISGRWKTHFTVAQNEAFDEWYKNKMTDTDLKFAFE</sequence>
<evidence type="ECO:0000313" key="5">
    <source>
        <dbReference type="Proteomes" id="UP000007110"/>
    </source>
</evidence>
<dbReference type="GO" id="GO:0005737">
    <property type="term" value="C:cytoplasm"/>
    <property type="evidence" value="ECO:0000318"/>
    <property type="project" value="GO_Central"/>
</dbReference>
<reference evidence="5" key="1">
    <citation type="submission" date="2015-02" db="EMBL/GenBank/DDBJ databases">
        <title>Genome sequencing for Strongylocentrotus purpuratus.</title>
        <authorList>
            <person name="Murali S."/>
            <person name="Liu Y."/>
            <person name="Vee V."/>
            <person name="English A."/>
            <person name="Wang M."/>
            <person name="Skinner E."/>
            <person name="Han Y."/>
            <person name="Muzny D.M."/>
            <person name="Worley K.C."/>
            <person name="Gibbs R.A."/>
        </authorList>
    </citation>
    <scope>NUCLEOTIDE SEQUENCE</scope>
</reference>
<dbReference type="KEGG" id="spu:590832"/>
<dbReference type="GO" id="GO:0051923">
    <property type="term" value="P:sulfation"/>
    <property type="evidence" value="ECO:0000318"/>
    <property type="project" value="GO_Central"/>
</dbReference>
<dbReference type="InterPro" id="IPR027417">
    <property type="entry name" value="P-loop_NTPase"/>
</dbReference>
<protein>
    <recommendedName>
        <fullName evidence="3">Sulfotransferase domain-containing protein</fullName>
    </recommendedName>
</protein>
<dbReference type="OrthoDB" id="205623at2759"/>
<accession>A0A7M7HPT0</accession>
<dbReference type="EnsemblMetazoa" id="XM_011681904">
    <property type="protein sequence ID" value="XP_011680206"/>
    <property type="gene ID" value="LOC590832"/>
</dbReference>
<dbReference type="GeneID" id="590832"/>
<proteinExistence type="inferred from homology"/>
<evidence type="ECO:0000313" key="4">
    <source>
        <dbReference type="EnsemblMetazoa" id="XP_011680206"/>
    </source>
</evidence>
<name>A0A7M7HPT0_STRPU</name>
<dbReference type="Proteomes" id="UP000007110">
    <property type="component" value="Unassembled WGS sequence"/>
</dbReference>
<dbReference type="InParanoid" id="A0A7M7HPT0"/>
<organism evidence="4 5">
    <name type="scientific">Strongylocentrotus purpuratus</name>
    <name type="common">Purple sea urchin</name>
    <dbReference type="NCBI Taxonomy" id="7668"/>
    <lineage>
        <taxon>Eukaryota</taxon>
        <taxon>Metazoa</taxon>
        <taxon>Echinodermata</taxon>
        <taxon>Eleutherozoa</taxon>
        <taxon>Echinozoa</taxon>
        <taxon>Echinoidea</taxon>
        <taxon>Euechinoidea</taxon>
        <taxon>Echinacea</taxon>
        <taxon>Camarodonta</taxon>
        <taxon>Echinidea</taxon>
        <taxon>Strongylocentrotidae</taxon>
        <taxon>Strongylocentrotus</taxon>
    </lineage>
</organism>
<dbReference type="RefSeq" id="XP_011680206.2">
    <property type="nucleotide sequence ID" value="XM_011681904.2"/>
</dbReference>
<dbReference type="InterPro" id="IPR000863">
    <property type="entry name" value="Sulfotransferase_dom"/>
</dbReference>
<dbReference type="AlphaFoldDB" id="A0A7M7HPT0"/>
<dbReference type="OMA" id="IGSEHEY"/>